<dbReference type="Proteomes" id="UP000255467">
    <property type="component" value="Unassembled WGS sequence"/>
</dbReference>
<accession>A0A378YIS9</accession>
<protein>
    <submittedName>
        <fullName evidence="2">Uncharacterized protein</fullName>
    </submittedName>
</protein>
<name>A0A378YIS9_9NOCA</name>
<dbReference type="EMBL" id="UGRY01000002">
    <property type="protein sequence ID" value="SUA76367.1"/>
    <property type="molecule type" value="Genomic_DNA"/>
</dbReference>
<organism evidence="2 3">
    <name type="scientific">Nocardia otitidiscaviarum</name>
    <dbReference type="NCBI Taxonomy" id="1823"/>
    <lineage>
        <taxon>Bacteria</taxon>
        <taxon>Bacillati</taxon>
        <taxon>Actinomycetota</taxon>
        <taxon>Actinomycetes</taxon>
        <taxon>Mycobacteriales</taxon>
        <taxon>Nocardiaceae</taxon>
        <taxon>Nocardia</taxon>
    </lineage>
</organism>
<gene>
    <name evidence="2" type="ORF">NCTC1934_02515</name>
</gene>
<evidence type="ECO:0000313" key="3">
    <source>
        <dbReference type="Proteomes" id="UP000255467"/>
    </source>
</evidence>
<proteinExistence type="predicted"/>
<evidence type="ECO:0000256" key="1">
    <source>
        <dbReference type="SAM" id="MobiDB-lite"/>
    </source>
</evidence>
<dbReference type="AlphaFoldDB" id="A0A378YIS9"/>
<keyword evidence="3" id="KW-1185">Reference proteome</keyword>
<reference evidence="2 3" key="1">
    <citation type="submission" date="2018-06" db="EMBL/GenBank/DDBJ databases">
        <authorList>
            <consortium name="Pathogen Informatics"/>
            <person name="Doyle S."/>
        </authorList>
    </citation>
    <scope>NUCLEOTIDE SEQUENCE [LARGE SCALE GENOMIC DNA]</scope>
    <source>
        <strain evidence="2 3">NCTC1934</strain>
    </source>
</reference>
<evidence type="ECO:0000313" key="2">
    <source>
        <dbReference type="EMBL" id="SUA76367.1"/>
    </source>
</evidence>
<feature type="region of interest" description="Disordered" evidence="1">
    <location>
        <begin position="22"/>
        <end position="77"/>
    </location>
</feature>
<sequence length="77" mass="8280">MKGVGIARNVYFVRVENSTLADGKPVTLGKLKDPDVNTNPQDGSPSPEAELARWQVLAGQTRKLNSPPDHTNDPGVN</sequence>